<dbReference type="Proteomes" id="UP000321685">
    <property type="component" value="Unassembled WGS sequence"/>
</dbReference>
<accession>A0A511DJD8</accession>
<reference evidence="1 2" key="1">
    <citation type="submission" date="2019-07" db="EMBL/GenBank/DDBJ databases">
        <title>Whole genome shotgun sequence of Pseudonocardia sulfidoxydans NBRC 16205.</title>
        <authorList>
            <person name="Hosoyama A."/>
            <person name="Uohara A."/>
            <person name="Ohji S."/>
            <person name="Ichikawa N."/>
        </authorList>
    </citation>
    <scope>NUCLEOTIDE SEQUENCE [LARGE SCALE GENOMIC DNA]</scope>
    <source>
        <strain evidence="1 2">NBRC 16205</strain>
    </source>
</reference>
<name>A0A511DJD8_9PSEU</name>
<sequence>MKLGRIGVRPAAVDYVDYVVEGPDGDLLCGTFRLEGSRTEDEARTFIAGRLGEAHGMRVSWRDVHLLQPAS</sequence>
<evidence type="ECO:0000313" key="1">
    <source>
        <dbReference type="EMBL" id="GEL24537.1"/>
    </source>
</evidence>
<comment type="caution">
    <text evidence="1">The sequence shown here is derived from an EMBL/GenBank/DDBJ whole genome shotgun (WGS) entry which is preliminary data.</text>
</comment>
<organism evidence="1 2">
    <name type="scientific">Pseudonocardia sulfidoxydans NBRC 16205</name>
    <dbReference type="NCBI Taxonomy" id="1223511"/>
    <lineage>
        <taxon>Bacteria</taxon>
        <taxon>Bacillati</taxon>
        <taxon>Actinomycetota</taxon>
        <taxon>Actinomycetes</taxon>
        <taxon>Pseudonocardiales</taxon>
        <taxon>Pseudonocardiaceae</taxon>
        <taxon>Pseudonocardia</taxon>
    </lineage>
</organism>
<dbReference type="EMBL" id="BJVJ01000035">
    <property type="protein sequence ID" value="GEL24537.1"/>
    <property type="molecule type" value="Genomic_DNA"/>
</dbReference>
<dbReference type="OrthoDB" id="3576846at2"/>
<gene>
    <name evidence="1" type="ORF">PSU4_34910</name>
</gene>
<protein>
    <submittedName>
        <fullName evidence="1">Uncharacterized protein</fullName>
    </submittedName>
</protein>
<dbReference type="AlphaFoldDB" id="A0A511DJD8"/>
<dbReference type="RefSeq" id="WP_147109550.1">
    <property type="nucleotide sequence ID" value="NZ_BJVJ01000035.1"/>
</dbReference>
<keyword evidence="2" id="KW-1185">Reference proteome</keyword>
<proteinExistence type="predicted"/>
<evidence type="ECO:0000313" key="2">
    <source>
        <dbReference type="Proteomes" id="UP000321685"/>
    </source>
</evidence>